<comment type="cofactor">
    <cofactor evidence="1 6">
        <name>pyridoxal 5'-phosphate</name>
        <dbReference type="ChEBI" id="CHEBI:597326"/>
    </cofactor>
</comment>
<dbReference type="GO" id="GO:0030170">
    <property type="term" value="F:pyridoxal phosphate binding"/>
    <property type="evidence" value="ECO:0007669"/>
    <property type="project" value="InterPro"/>
</dbReference>
<evidence type="ECO:0000256" key="1">
    <source>
        <dbReference type="ARBA" id="ARBA00001933"/>
    </source>
</evidence>
<proteinExistence type="inferred from homology"/>
<keyword evidence="4 6" id="KW-0808">Transferase</keyword>
<dbReference type="PANTHER" id="PTHR46383">
    <property type="entry name" value="ASPARTATE AMINOTRANSFERASE"/>
    <property type="match status" value="1"/>
</dbReference>
<evidence type="ECO:0000256" key="4">
    <source>
        <dbReference type="ARBA" id="ARBA00022679"/>
    </source>
</evidence>
<dbReference type="EC" id="2.6.1.-" evidence="6"/>
<evidence type="ECO:0000256" key="6">
    <source>
        <dbReference type="RuleBase" id="RU000481"/>
    </source>
</evidence>
<dbReference type="Proteomes" id="UP000032279">
    <property type="component" value="Unassembled WGS sequence"/>
</dbReference>
<evidence type="ECO:0000259" key="7">
    <source>
        <dbReference type="Pfam" id="PF00155"/>
    </source>
</evidence>
<evidence type="ECO:0000256" key="5">
    <source>
        <dbReference type="ARBA" id="ARBA00022898"/>
    </source>
</evidence>
<dbReference type="SUPFAM" id="SSF53383">
    <property type="entry name" value="PLP-dependent transferases"/>
    <property type="match status" value="1"/>
</dbReference>
<dbReference type="OrthoDB" id="9802328at2"/>
<keyword evidence="5" id="KW-0663">Pyridoxal phosphate</keyword>
<sequence>MDSSYLTKRYQHPEPNILADIGTLAATTKNAIDLSIGDPDFTTPQAIIEASFAKTKQGMTHYTEANGLPELRQAIGDYYQTKFNLVFTMPQIRVTVGASHALFLALAVLLNPGDEVIVPQPSFSPYPEEVKAAGGVPVILANSAENGFAIDPKAVEKLITSHTKAVIINSPNNPTGNVMSNSEAKQLAEIAKQHHIFVLADEVYSDYLMPGQKFIPFATFAPENTVTLGSMSKSYAMTGWRIGYLLGPEYLVTAAKLVNEGITYSAPTPSQNVALFAITHADEFIPSFAQAFAERLTYINDQIAVTDWLSVAPIEGGIYAFVDIRKTGLGSVEFAEQLLQQAGIIVVPGLAFGQAGEGFIRIAATQPLETLKLAFQRLRELDVTKLSKE</sequence>
<evidence type="ECO:0000256" key="3">
    <source>
        <dbReference type="ARBA" id="ARBA00022576"/>
    </source>
</evidence>
<evidence type="ECO:0000313" key="9">
    <source>
        <dbReference type="Proteomes" id="UP000032279"/>
    </source>
</evidence>
<dbReference type="EMBL" id="AWTT01000006">
    <property type="protein sequence ID" value="KIS03953.1"/>
    <property type="molecule type" value="Genomic_DNA"/>
</dbReference>
<protein>
    <recommendedName>
        <fullName evidence="6">Aminotransferase</fullName>
        <ecNumber evidence="6">2.6.1.-</ecNumber>
    </recommendedName>
</protein>
<dbReference type="Gene3D" id="3.90.1150.10">
    <property type="entry name" value="Aspartate Aminotransferase, domain 1"/>
    <property type="match status" value="1"/>
</dbReference>
<organism evidence="8 9">
    <name type="scientific">Paucilactobacillus wasatchensis</name>
    <dbReference type="NCBI Taxonomy" id="1335616"/>
    <lineage>
        <taxon>Bacteria</taxon>
        <taxon>Bacillati</taxon>
        <taxon>Bacillota</taxon>
        <taxon>Bacilli</taxon>
        <taxon>Lactobacillales</taxon>
        <taxon>Lactobacillaceae</taxon>
        <taxon>Paucilactobacillus</taxon>
    </lineage>
</organism>
<dbReference type="InterPro" id="IPR015421">
    <property type="entry name" value="PyrdxlP-dep_Trfase_major"/>
</dbReference>
<dbReference type="FunFam" id="3.40.640.10:FF:000033">
    <property type="entry name" value="Aspartate aminotransferase"/>
    <property type="match status" value="1"/>
</dbReference>
<evidence type="ECO:0000313" key="8">
    <source>
        <dbReference type="EMBL" id="KIS03953.1"/>
    </source>
</evidence>
<dbReference type="InterPro" id="IPR004839">
    <property type="entry name" value="Aminotransferase_I/II_large"/>
</dbReference>
<feature type="domain" description="Aminotransferase class I/classII large" evidence="7">
    <location>
        <begin position="30"/>
        <end position="377"/>
    </location>
</feature>
<dbReference type="GO" id="GO:0006520">
    <property type="term" value="P:amino acid metabolic process"/>
    <property type="evidence" value="ECO:0007669"/>
    <property type="project" value="InterPro"/>
</dbReference>
<dbReference type="RefSeq" id="WP_044010134.1">
    <property type="nucleotide sequence ID" value="NZ_AWTT01000006.1"/>
</dbReference>
<dbReference type="InterPro" id="IPR015424">
    <property type="entry name" value="PyrdxlP-dep_Trfase"/>
</dbReference>
<dbReference type="InterPro" id="IPR004838">
    <property type="entry name" value="NHTrfase_class1_PyrdxlP-BS"/>
</dbReference>
<evidence type="ECO:0000256" key="2">
    <source>
        <dbReference type="ARBA" id="ARBA00007441"/>
    </source>
</evidence>
<dbReference type="AlphaFoldDB" id="A0A0D0Y6P7"/>
<comment type="caution">
    <text evidence="8">The sequence shown here is derived from an EMBL/GenBank/DDBJ whole genome shotgun (WGS) entry which is preliminary data.</text>
</comment>
<keyword evidence="9" id="KW-1185">Reference proteome</keyword>
<accession>A0A0D0Y6P7</accession>
<dbReference type="InterPro" id="IPR015422">
    <property type="entry name" value="PyrdxlP-dep_Trfase_small"/>
</dbReference>
<name>A0A0D0Y6P7_9LACO</name>
<dbReference type="Pfam" id="PF00155">
    <property type="entry name" value="Aminotran_1_2"/>
    <property type="match status" value="1"/>
</dbReference>
<dbReference type="STRING" id="1335616.WDC_0405"/>
<dbReference type="Gene3D" id="3.40.640.10">
    <property type="entry name" value="Type I PLP-dependent aspartate aminotransferase-like (Major domain)"/>
    <property type="match status" value="1"/>
</dbReference>
<gene>
    <name evidence="8" type="primary">aspAT1</name>
    <name evidence="8" type="ORF">WDC_0405</name>
</gene>
<dbReference type="GO" id="GO:0008483">
    <property type="term" value="F:transaminase activity"/>
    <property type="evidence" value="ECO:0007669"/>
    <property type="project" value="UniProtKB-KW"/>
</dbReference>
<keyword evidence="3 6" id="KW-0032">Aminotransferase</keyword>
<dbReference type="CDD" id="cd00609">
    <property type="entry name" value="AAT_like"/>
    <property type="match status" value="1"/>
</dbReference>
<dbReference type="PATRIC" id="fig|1335616.4.peg.406"/>
<reference evidence="8 9" key="1">
    <citation type="submission" date="2013-08" db="EMBL/GenBank/DDBJ databases">
        <title>Lactobacillus wasatchii sp. WDC04, a late gas producing bacteria isolated from aged chedder cheese.</title>
        <authorList>
            <person name="Oberg C.J."/>
            <person name="Culumber M."/>
            <person name="McMahon D.J."/>
            <person name="Broadbent J.R."/>
            <person name="Oberg T.S."/>
            <person name="Ortaki F."/>
        </authorList>
    </citation>
    <scope>NUCLEOTIDE SEQUENCE [LARGE SCALE GENOMIC DNA]</scope>
    <source>
        <strain evidence="8 9">WDC04</strain>
    </source>
</reference>
<dbReference type="InterPro" id="IPR050596">
    <property type="entry name" value="AspAT/PAT-like"/>
</dbReference>
<dbReference type="PROSITE" id="PS00105">
    <property type="entry name" value="AA_TRANSFER_CLASS_1"/>
    <property type="match status" value="1"/>
</dbReference>
<comment type="similarity">
    <text evidence="2 6">Belongs to the class-I pyridoxal-phosphate-dependent aminotransferase family.</text>
</comment>